<keyword evidence="2" id="KW-0805">Transcription regulation</keyword>
<keyword evidence="4" id="KW-0804">Transcription</keyword>
<evidence type="ECO:0000259" key="5">
    <source>
        <dbReference type="PROSITE" id="PS50931"/>
    </source>
</evidence>
<dbReference type="PROSITE" id="PS50931">
    <property type="entry name" value="HTH_LYSR"/>
    <property type="match status" value="1"/>
</dbReference>
<dbReference type="Pfam" id="PF03466">
    <property type="entry name" value="LysR_substrate"/>
    <property type="match status" value="1"/>
</dbReference>
<dbReference type="RefSeq" id="WP_042057224.1">
    <property type="nucleotide sequence ID" value="NZ_BAND01000030.1"/>
</dbReference>
<dbReference type="SUPFAM" id="SSF46785">
    <property type="entry name" value="Winged helix' DNA-binding domain"/>
    <property type="match status" value="1"/>
</dbReference>
<evidence type="ECO:0000256" key="4">
    <source>
        <dbReference type="ARBA" id="ARBA00023163"/>
    </source>
</evidence>
<evidence type="ECO:0000256" key="3">
    <source>
        <dbReference type="ARBA" id="ARBA00023125"/>
    </source>
</evidence>
<dbReference type="InterPro" id="IPR005119">
    <property type="entry name" value="LysR_subst-bd"/>
</dbReference>
<evidence type="ECO:0000256" key="1">
    <source>
        <dbReference type="ARBA" id="ARBA00009437"/>
    </source>
</evidence>
<dbReference type="GO" id="GO:0003700">
    <property type="term" value="F:DNA-binding transcription factor activity"/>
    <property type="evidence" value="ECO:0007669"/>
    <property type="project" value="InterPro"/>
</dbReference>
<organism evidence="6 7">
    <name type="scientific">Acidomonas methanolica NBRC 104435</name>
    <dbReference type="NCBI Taxonomy" id="1231351"/>
    <lineage>
        <taxon>Bacteria</taxon>
        <taxon>Pseudomonadati</taxon>
        <taxon>Pseudomonadota</taxon>
        <taxon>Alphaproteobacteria</taxon>
        <taxon>Acetobacterales</taxon>
        <taxon>Acetobacteraceae</taxon>
        <taxon>Acidomonas</taxon>
    </lineage>
</organism>
<reference evidence="7" key="1">
    <citation type="journal article" date="2014" name="FEMS Microbiol. Lett.">
        <title>Draft Genomic DNA Sequence of the Facultatively Methylotrophic Bacterium Acidomonas methanolica type strain MB58.</title>
        <authorList>
            <person name="Higashiura N."/>
            <person name="Hadano H."/>
            <person name="Hirakawa H."/>
            <person name="Matsutani M."/>
            <person name="Takabe S."/>
            <person name="Matsushita K."/>
            <person name="Azuma Y."/>
        </authorList>
    </citation>
    <scope>NUCLEOTIDE SEQUENCE [LARGE SCALE GENOMIC DNA]</scope>
    <source>
        <strain evidence="7">MB58</strain>
    </source>
</reference>
<proteinExistence type="inferred from homology"/>
<dbReference type="PANTHER" id="PTHR30419">
    <property type="entry name" value="HTH-TYPE TRANSCRIPTIONAL REGULATOR YBHD"/>
    <property type="match status" value="1"/>
</dbReference>
<dbReference type="PANTHER" id="PTHR30419:SF8">
    <property type="entry name" value="NITROGEN ASSIMILATION TRANSCRIPTIONAL ACTIVATOR-RELATED"/>
    <property type="match status" value="1"/>
</dbReference>
<dbReference type="Pfam" id="PF00126">
    <property type="entry name" value="HTH_1"/>
    <property type="match status" value="1"/>
</dbReference>
<dbReference type="AlphaFoldDB" id="A0A023D346"/>
<dbReference type="SUPFAM" id="SSF53850">
    <property type="entry name" value="Periplasmic binding protein-like II"/>
    <property type="match status" value="1"/>
</dbReference>
<accession>A0A023D346</accession>
<dbReference type="Proteomes" id="UP000019760">
    <property type="component" value="Unassembled WGS sequence"/>
</dbReference>
<dbReference type="InterPro" id="IPR036388">
    <property type="entry name" value="WH-like_DNA-bd_sf"/>
</dbReference>
<feature type="domain" description="HTH lysR-type" evidence="5">
    <location>
        <begin position="8"/>
        <end position="60"/>
    </location>
</feature>
<dbReference type="InterPro" id="IPR000847">
    <property type="entry name" value="LysR_HTH_N"/>
</dbReference>
<dbReference type="InterPro" id="IPR036390">
    <property type="entry name" value="WH_DNA-bd_sf"/>
</dbReference>
<keyword evidence="3" id="KW-0238">DNA-binding</keyword>
<keyword evidence="7" id="KW-1185">Reference proteome</keyword>
<dbReference type="InterPro" id="IPR050950">
    <property type="entry name" value="HTH-type_LysR_regulators"/>
</dbReference>
<dbReference type="GO" id="GO:0003677">
    <property type="term" value="F:DNA binding"/>
    <property type="evidence" value="ECO:0007669"/>
    <property type="project" value="UniProtKB-KW"/>
</dbReference>
<evidence type="ECO:0000256" key="2">
    <source>
        <dbReference type="ARBA" id="ARBA00023015"/>
    </source>
</evidence>
<dbReference type="Gene3D" id="3.40.190.10">
    <property type="entry name" value="Periplasmic binding protein-like II"/>
    <property type="match status" value="2"/>
</dbReference>
<comment type="similarity">
    <text evidence="1">Belongs to the LysR transcriptional regulatory family.</text>
</comment>
<dbReference type="Gene3D" id="1.10.10.10">
    <property type="entry name" value="Winged helix-like DNA-binding domain superfamily/Winged helix DNA-binding domain"/>
    <property type="match status" value="1"/>
</dbReference>
<name>A0A023D346_ACIMT</name>
<gene>
    <name evidence="6" type="ORF">Amme_030_009</name>
</gene>
<dbReference type="GO" id="GO:0005829">
    <property type="term" value="C:cytosol"/>
    <property type="evidence" value="ECO:0007669"/>
    <property type="project" value="TreeGrafter"/>
</dbReference>
<comment type="caution">
    <text evidence="6">The sequence shown here is derived from an EMBL/GenBank/DDBJ whole genome shotgun (WGS) entry which is preliminary data.</text>
</comment>
<protein>
    <submittedName>
        <fullName evidence="6">Transcriptional regulator LysR</fullName>
    </submittedName>
</protein>
<dbReference type="EMBL" id="BAND01000030">
    <property type="protein sequence ID" value="GAJ28509.1"/>
    <property type="molecule type" value="Genomic_DNA"/>
</dbReference>
<reference evidence="6 7" key="2">
    <citation type="journal article" date="2014" name="FEMS Microbiol. Lett.">
        <title>Draft genomic DNA sequence of the facultatively methylotrophic bacterium Acidomonas methanolica type strain MB58.</title>
        <authorList>
            <person name="Higashiura N."/>
            <person name="Hadano H."/>
            <person name="Hirakawa H."/>
            <person name="Matsutani M."/>
            <person name="Takabe S."/>
            <person name="Matsushita K."/>
            <person name="Azuma Y."/>
        </authorList>
    </citation>
    <scope>NUCLEOTIDE SEQUENCE [LARGE SCALE GENOMIC DNA]</scope>
    <source>
        <strain evidence="6 7">MB58</strain>
    </source>
</reference>
<sequence>MAAFSRFLRYFLAVARYGSIRRASDELRIAASAVDRQLLQGEAALGVALFERLPSGMRLTAAGETLYAHALRWAREFDDVTRQIEDLKGLRRGQVDLVIPEALAAAPVTAVVTRLRRDHPGIGVTIRIEENSRIRARLDRGEADLAMLLDPDPARGLLVRASARFPLGIVSAPALRLHERASLRFSVCAEEPTIAPIRPLAIAEVFERLEAAMGAPVRRVASSNNVAMIRSLVAAGTGISLLSALDVMDDLRENRLCFTPLDGGAALQLSLALVHDRGRPLSVAARLVADSLEQALAEMVPAHPDSLP</sequence>
<evidence type="ECO:0000313" key="7">
    <source>
        <dbReference type="Proteomes" id="UP000019760"/>
    </source>
</evidence>
<evidence type="ECO:0000313" key="6">
    <source>
        <dbReference type="EMBL" id="GAJ28509.1"/>
    </source>
</evidence>
<dbReference type="OrthoDB" id="5297263at2"/>